<keyword evidence="1" id="KW-0812">Transmembrane</keyword>
<dbReference type="PROSITE" id="PS51257">
    <property type="entry name" value="PROKAR_LIPOPROTEIN"/>
    <property type="match status" value="1"/>
</dbReference>
<protein>
    <recommendedName>
        <fullName evidence="5">DUF4349 domain-containing protein</fullName>
    </recommendedName>
</protein>
<keyword evidence="4" id="KW-1185">Reference proteome</keyword>
<evidence type="ECO:0000256" key="2">
    <source>
        <dbReference type="SAM" id="SignalP"/>
    </source>
</evidence>
<comment type="caution">
    <text evidence="3">The sequence shown here is derived from an EMBL/GenBank/DDBJ whole genome shotgun (WGS) entry which is preliminary data.</text>
</comment>
<sequence length="266" mass="28141">MRCLSIALACLAMTGCSKAPDGNSPGETTTNASGVAFAYRYAFRLPSNRIADAQEAQAEACERLAPGQCRITGMTYRLDDSGQVVASLDVRVAATVARAFGRRGVQGVERAGGALTGAEITGTDAAPAIATAQEGTADAQTDMAEIDRQLARSDLSTRLRSELTARRAELVARRRESAVAMIDAQASVATTPIRFDYAAGAGVGLTARLGEAAQAGFWSLTWTLISVLTVVAYLGPPLLLLVLLGVFWDRMGRRWWGRVFPGGRAE</sequence>
<evidence type="ECO:0000313" key="3">
    <source>
        <dbReference type="EMBL" id="MBJ6120808.1"/>
    </source>
</evidence>
<organism evidence="3 4">
    <name type="scientific">Sphingomonas mollis</name>
    <dbReference type="NCBI Taxonomy" id="2795726"/>
    <lineage>
        <taxon>Bacteria</taxon>
        <taxon>Pseudomonadati</taxon>
        <taxon>Pseudomonadota</taxon>
        <taxon>Alphaproteobacteria</taxon>
        <taxon>Sphingomonadales</taxon>
        <taxon>Sphingomonadaceae</taxon>
        <taxon>Sphingomonas</taxon>
    </lineage>
</organism>
<feature type="chain" id="PRO_5045210342" description="DUF4349 domain-containing protein" evidence="2">
    <location>
        <begin position="20"/>
        <end position="266"/>
    </location>
</feature>
<feature type="signal peptide" evidence="2">
    <location>
        <begin position="1"/>
        <end position="19"/>
    </location>
</feature>
<name>A0ABS0XL93_9SPHN</name>
<accession>A0ABS0XL93</accession>
<dbReference type="Proteomes" id="UP000640426">
    <property type="component" value="Unassembled WGS sequence"/>
</dbReference>
<dbReference type="EMBL" id="JAELXS010000001">
    <property type="protein sequence ID" value="MBJ6120808.1"/>
    <property type="molecule type" value="Genomic_DNA"/>
</dbReference>
<evidence type="ECO:0000313" key="4">
    <source>
        <dbReference type="Proteomes" id="UP000640426"/>
    </source>
</evidence>
<reference evidence="4" key="1">
    <citation type="submission" date="2020-12" db="EMBL/GenBank/DDBJ databases">
        <title>Hymenobacter sp.</title>
        <authorList>
            <person name="Kim M.K."/>
        </authorList>
    </citation>
    <scope>NUCLEOTIDE SEQUENCE [LARGE SCALE GENOMIC DNA]</scope>
    <source>
        <strain evidence="4">BT553</strain>
    </source>
</reference>
<dbReference type="RefSeq" id="WP_233150574.1">
    <property type="nucleotide sequence ID" value="NZ_JAELXS010000001.1"/>
</dbReference>
<keyword evidence="1" id="KW-1133">Transmembrane helix</keyword>
<proteinExistence type="predicted"/>
<evidence type="ECO:0000256" key="1">
    <source>
        <dbReference type="SAM" id="Phobius"/>
    </source>
</evidence>
<keyword evidence="2" id="KW-0732">Signal</keyword>
<feature type="transmembrane region" description="Helical" evidence="1">
    <location>
        <begin position="222"/>
        <end position="248"/>
    </location>
</feature>
<gene>
    <name evidence="3" type="ORF">JAO74_03265</name>
</gene>
<keyword evidence="1" id="KW-0472">Membrane</keyword>
<evidence type="ECO:0008006" key="5">
    <source>
        <dbReference type="Google" id="ProtNLM"/>
    </source>
</evidence>